<name>A0A366HSI8_9BACT</name>
<protein>
    <submittedName>
        <fullName evidence="2">Uncharacterized protein</fullName>
    </submittedName>
</protein>
<organism evidence="2 3">
    <name type="scientific">Roseimicrobium gellanilyticum</name>
    <dbReference type="NCBI Taxonomy" id="748857"/>
    <lineage>
        <taxon>Bacteria</taxon>
        <taxon>Pseudomonadati</taxon>
        <taxon>Verrucomicrobiota</taxon>
        <taxon>Verrucomicrobiia</taxon>
        <taxon>Verrucomicrobiales</taxon>
        <taxon>Verrucomicrobiaceae</taxon>
        <taxon>Roseimicrobium</taxon>
    </lineage>
</organism>
<evidence type="ECO:0000313" key="3">
    <source>
        <dbReference type="Proteomes" id="UP000253426"/>
    </source>
</evidence>
<keyword evidence="1" id="KW-1133">Transmembrane helix</keyword>
<dbReference type="Proteomes" id="UP000253426">
    <property type="component" value="Unassembled WGS sequence"/>
</dbReference>
<keyword evidence="1" id="KW-0472">Membrane</keyword>
<evidence type="ECO:0000256" key="1">
    <source>
        <dbReference type="SAM" id="Phobius"/>
    </source>
</evidence>
<keyword evidence="1" id="KW-0812">Transmembrane</keyword>
<dbReference type="EMBL" id="QNRR01000002">
    <property type="protein sequence ID" value="RBP46466.1"/>
    <property type="molecule type" value="Genomic_DNA"/>
</dbReference>
<proteinExistence type="predicted"/>
<keyword evidence="3" id="KW-1185">Reference proteome</keyword>
<feature type="transmembrane region" description="Helical" evidence="1">
    <location>
        <begin position="12"/>
        <end position="32"/>
    </location>
</feature>
<sequence>MKKYLAERPWIWVVVSFVVLIGALASFVTTAVKNMPETVSLTGGVERANH</sequence>
<accession>A0A366HSI8</accession>
<comment type="caution">
    <text evidence="2">The sequence shown here is derived from an EMBL/GenBank/DDBJ whole genome shotgun (WGS) entry which is preliminary data.</text>
</comment>
<gene>
    <name evidence="2" type="ORF">DES53_102857</name>
</gene>
<evidence type="ECO:0000313" key="2">
    <source>
        <dbReference type="EMBL" id="RBP46466.1"/>
    </source>
</evidence>
<reference evidence="2 3" key="1">
    <citation type="submission" date="2018-06" db="EMBL/GenBank/DDBJ databases">
        <title>Genomic Encyclopedia of Type Strains, Phase IV (KMG-IV): sequencing the most valuable type-strain genomes for metagenomic binning, comparative biology and taxonomic classification.</title>
        <authorList>
            <person name="Goeker M."/>
        </authorList>
    </citation>
    <scope>NUCLEOTIDE SEQUENCE [LARGE SCALE GENOMIC DNA]</scope>
    <source>
        <strain evidence="2 3">DSM 25532</strain>
    </source>
</reference>
<dbReference type="RefSeq" id="WP_170156980.1">
    <property type="nucleotide sequence ID" value="NZ_QNRR01000002.1"/>
</dbReference>
<dbReference type="AlphaFoldDB" id="A0A366HSI8"/>